<feature type="domain" description="PTS EIIA type-4" evidence="5">
    <location>
        <begin position="542"/>
        <end position="676"/>
    </location>
</feature>
<evidence type="ECO:0000256" key="1">
    <source>
        <dbReference type="ARBA" id="ARBA00022679"/>
    </source>
</evidence>
<name>A0ABU0E894_9FIRM</name>
<evidence type="ECO:0000259" key="5">
    <source>
        <dbReference type="PROSITE" id="PS51096"/>
    </source>
</evidence>
<dbReference type="CDD" id="cd00009">
    <property type="entry name" value="AAA"/>
    <property type="match status" value="1"/>
</dbReference>
<gene>
    <name evidence="7" type="ORF">J2S15_003884</name>
</gene>
<feature type="domain" description="PRD" evidence="6">
    <location>
        <begin position="797"/>
        <end position="897"/>
    </location>
</feature>
<keyword evidence="2" id="KW-0547">Nucleotide-binding</keyword>
<keyword evidence="8" id="KW-1185">Reference proteome</keyword>
<dbReference type="SUPFAM" id="SSF53062">
    <property type="entry name" value="PTS system fructose IIA component-like"/>
    <property type="match status" value="1"/>
</dbReference>
<dbReference type="Proteomes" id="UP001230220">
    <property type="component" value="Unassembled WGS sequence"/>
</dbReference>
<dbReference type="Pfam" id="PF00874">
    <property type="entry name" value="PRD"/>
    <property type="match status" value="1"/>
</dbReference>
<dbReference type="SUPFAM" id="SSF63520">
    <property type="entry name" value="PTS-regulatory domain, PRD"/>
    <property type="match status" value="1"/>
</dbReference>
<protein>
    <submittedName>
        <fullName evidence="7">Sigma-54 dependent transcriptional regulator of gfr operon</fullName>
    </submittedName>
</protein>
<dbReference type="RefSeq" id="WP_307411731.1">
    <property type="nucleotide sequence ID" value="NZ_JAUSUR010000009.1"/>
</dbReference>
<dbReference type="InterPro" id="IPR036634">
    <property type="entry name" value="PRD_sf"/>
</dbReference>
<dbReference type="Gene3D" id="3.40.50.510">
    <property type="entry name" value="Phosphotransferase system, mannose-type IIA component"/>
    <property type="match status" value="1"/>
</dbReference>
<reference evidence="7 8" key="1">
    <citation type="submission" date="2023-07" db="EMBL/GenBank/DDBJ databases">
        <title>Genomic Encyclopedia of Type Strains, Phase IV (KMG-IV): sequencing the most valuable type-strain genomes for metagenomic binning, comparative biology and taxonomic classification.</title>
        <authorList>
            <person name="Goeker M."/>
        </authorList>
    </citation>
    <scope>NUCLEOTIDE SEQUENCE [LARGE SCALE GENOMIC DNA]</scope>
    <source>
        <strain evidence="7 8">DSM 16784</strain>
    </source>
</reference>
<dbReference type="PANTHER" id="PTHR32071:SF38">
    <property type="entry name" value="PSP OPERON TRANSCRIPTIONAL ACTIVATOR"/>
    <property type="match status" value="1"/>
</dbReference>
<keyword evidence="3" id="KW-0067">ATP-binding</keyword>
<dbReference type="InterPro" id="IPR002078">
    <property type="entry name" value="Sigma_54_int"/>
</dbReference>
<dbReference type="InterPro" id="IPR027417">
    <property type="entry name" value="P-loop_NTPase"/>
</dbReference>
<evidence type="ECO:0000259" key="4">
    <source>
        <dbReference type="PROSITE" id="PS50045"/>
    </source>
</evidence>
<evidence type="ECO:0000313" key="7">
    <source>
        <dbReference type="EMBL" id="MDQ0363123.1"/>
    </source>
</evidence>
<dbReference type="InterPro" id="IPR025943">
    <property type="entry name" value="Sigma_54_int_dom_ATP-bd_2"/>
</dbReference>
<dbReference type="PROSITE" id="PS50045">
    <property type="entry name" value="SIGMA54_INTERACT_4"/>
    <property type="match status" value="1"/>
</dbReference>
<dbReference type="PROSITE" id="PS00676">
    <property type="entry name" value="SIGMA54_INTERACT_2"/>
    <property type="match status" value="1"/>
</dbReference>
<evidence type="ECO:0000313" key="8">
    <source>
        <dbReference type="Proteomes" id="UP001230220"/>
    </source>
</evidence>
<keyword evidence="1" id="KW-0808">Transferase</keyword>
<dbReference type="InterPro" id="IPR003593">
    <property type="entry name" value="AAA+_ATPase"/>
</dbReference>
<comment type="caution">
    <text evidence="7">The sequence shown here is derived from an EMBL/GenBank/DDBJ whole genome shotgun (WGS) entry which is preliminary data.</text>
</comment>
<dbReference type="Pfam" id="PF00158">
    <property type="entry name" value="Sigma54_activat"/>
    <property type="match status" value="1"/>
</dbReference>
<evidence type="ECO:0000256" key="2">
    <source>
        <dbReference type="ARBA" id="ARBA00022741"/>
    </source>
</evidence>
<dbReference type="Gene3D" id="1.10.1790.10">
    <property type="entry name" value="PRD domain"/>
    <property type="match status" value="1"/>
</dbReference>
<accession>A0ABU0E894</accession>
<feature type="domain" description="Sigma-54 factor interaction" evidence="4">
    <location>
        <begin position="98"/>
        <end position="332"/>
    </location>
</feature>
<dbReference type="SUPFAM" id="SSF52540">
    <property type="entry name" value="P-loop containing nucleoside triphosphate hydrolases"/>
    <property type="match status" value="1"/>
</dbReference>
<dbReference type="InterPro" id="IPR036662">
    <property type="entry name" value="PTS_EIIA_man-typ_sf"/>
</dbReference>
<dbReference type="InterPro" id="IPR011608">
    <property type="entry name" value="PRD"/>
</dbReference>
<dbReference type="Gene3D" id="3.40.50.300">
    <property type="entry name" value="P-loop containing nucleotide triphosphate hydrolases"/>
    <property type="match status" value="1"/>
</dbReference>
<evidence type="ECO:0000259" key="6">
    <source>
        <dbReference type="PROSITE" id="PS51372"/>
    </source>
</evidence>
<dbReference type="PROSITE" id="PS51096">
    <property type="entry name" value="PTS_EIIA_TYPE_4"/>
    <property type="match status" value="1"/>
</dbReference>
<dbReference type="SMART" id="SM00382">
    <property type="entry name" value="AAA"/>
    <property type="match status" value="1"/>
</dbReference>
<sequence>MKDKIIEIVIENTQKGKGTTIAMLSESLEKSKNFISRESNQLVEDGVLFCIQNKEPQYFHKSIFEQSHQVEIAKKIFLSEAELKNHTQKEELKDFQKLIGYQDSLSDCVEQCIAAISYPNNSLPVLLNGPTGTGKSFIAQLMYEYAVNHNIIGEDKPFVTVNCSEYANNPELLTANLFGHKKGSFTGADKDNVGLIQAANGGILFLDEVHCLKAECQEKLFLFMDKGIYHKVGENEKWETSHVRLIFATTEKPEEVLLKTFLRRVPITVMIPSLKDRGIYERIQLIHSIFAQEEQLIKRNIKISNFVYNLLIEYDFEGNIGDLKNNIKVCCANALREKADDTLEIHMRHLPKTLFRKELNIKTLQNESDDRLLSIAELSNEVKDNNRVIQLYNQLLAIPKQMDSEEVIFQTIKNYYDQILYDKKTIQDNKSDYLMNEISIIIKDVMKRYNYKISNNDYLLLMQYIRSVMSSPVRIRNWVMNHKDAVDAFYKLSSSLTNRESMVATVISEQINNRLDTAIDNMFASLLSLNLKMMNKGEPINSRIGIILAHGYSTASSIASATNKLLGQYVFDSIDMPIEVTTQEIIEELNEYLSKINHYQELVLLVDMGSLEEIYKGIETEINADIGIINNITTKLALEIGNELKLDTPLDTLLKNACEQNSFQYHIIEKKQKEDILVCACASGMGTAEKIRQLLSSSLPTGINLSILTYDYNQLLEKEHRDNLFERYNVKCVIGTLNPGIDNLLFIPIEELIMNQDIEILEDVFKQYLSPQEITDFKQRLLRNFSLTNIMNHLTILNPNKLLEHVATALDDFQQNYGIRIENNTCVGLYVHICCMIERLVTHQPLDNYLDIEDLQANHQDFITSIRQTFASVEKYYSVEIPDDEIGYIYDYISNNL</sequence>
<dbReference type="EMBL" id="JAUSUR010000009">
    <property type="protein sequence ID" value="MDQ0363123.1"/>
    <property type="molecule type" value="Genomic_DNA"/>
</dbReference>
<dbReference type="PANTHER" id="PTHR32071">
    <property type="entry name" value="TRANSCRIPTIONAL REGULATORY PROTEIN"/>
    <property type="match status" value="1"/>
</dbReference>
<evidence type="ECO:0000256" key="3">
    <source>
        <dbReference type="ARBA" id="ARBA00022840"/>
    </source>
</evidence>
<organism evidence="7 8">
    <name type="scientific">Breznakia pachnodae</name>
    <dbReference type="NCBI Taxonomy" id="265178"/>
    <lineage>
        <taxon>Bacteria</taxon>
        <taxon>Bacillati</taxon>
        <taxon>Bacillota</taxon>
        <taxon>Erysipelotrichia</taxon>
        <taxon>Erysipelotrichales</taxon>
        <taxon>Erysipelotrichaceae</taxon>
        <taxon>Breznakia</taxon>
    </lineage>
</organism>
<dbReference type="InterPro" id="IPR004701">
    <property type="entry name" value="PTS_EIIA_man-typ"/>
</dbReference>
<dbReference type="PROSITE" id="PS51372">
    <property type="entry name" value="PRD_2"/>
    <property type="match status" value="1"/>
</dbReference>
<proteinExistence type="predicted"/>